<reference evidence="1" key="3">
    <citation type="submission" date="2023-01" db="EMBL/GenBank/DDBJ databases">
        <authorList>
            <person name="Patra A."/>
        </authorList>
    </citation>
    <scope>NUCLEOTIDE SEQUENCE</scope>
    <source>
        <strain evidence="1">Wonlab-2016</strain>
        <tissue evidence="1">Foot muscle</tissue>
    </source>
</reference>
<comment type="caution">
    <text evidence="1">The sequence shown here is derived from an EMBL/GenBank/DDBJ whole genome shotgun (WGS) entry which is preliminary data.</text>
</comment>
<proteinExistence type="predicted"/>
<keyword evidence="3" id="KW-1185">Reference proteome</keyword>
<accession>A0ABD0JBB4</accession>
<dbReference type="AlphaFoldDB" id="A0ABD0JBB4"/>
<dbReference type="EMBL" id="JACVVK020000201">
    <property type="protein sequence ID" value="KAK7484983.1"/>
    <property type="molecule type" value="Genomic_DNA"/>
</dbReference>
<organism evidence="1 3">
    <name type="scientific">Batillaria attramentaria</name>
    <dbReference type="NCBI Taxonomy" id="370345"/>
    <lineage>
        <taxon>Eukaryota</taxon>
        <taxon>Metazoa</taxon>
        <taxon>Spiralia</taxon>
        <taxon>Lophotrochozoa</taxon>
        <taxon>Mollusca</taxon>
        <taxon>Gastropoda</taxon>
        <taxon>Caenogastropoda</taxon>
        <taxon>Sorbeoconcha</taxon>
        <taxon>Cerithioidea</taxon>
        <taxon>Batillariidae</taxon>
        <taxon>Batillaria</taxon>
    </lineage>
</organism>
<dbReference type="Proteomes" id="UP001519460">
    <property type="component" value="Unassembled WGS sequence"/>
</dbReference>
<reference evidence="1" key="1">
    <citation type="submission" date="2020-09" db="EMBL/GenBank/DDBJ databases">
        <authorList>
            <person name="Won Y."/>
        </authorList>
    </citation>
    <scope>NUCLEOTIDE SEQUENCE</scope>
    <source>
        <strain evidence="1">Wonlab-2016</strain>
        <tissue evidence="1">Foot muscle</tissue>
    </source>
</reference>
<protein>
    <submittedName>
        <fullName evidence="1">Uncharacterized protein</fullName>
    </submittedName>
</protein>
<evidence type="ECO:0000313" key="1">
    <source>
        <dbReference type="EMBL" id="KAK7468088.1"/>
    </source>
</evidence>
<evidence type="ECO:0000313" key="2">
    <source>
        <dbReference type="EMBL" id="KAK7484983.1"/>
    </source>
</evidence>
<dbReference type="EMBL" id="JACVVK020000523">
    <property type="protein sequence ID" value="KAK7468088.1"/>
    <property type="molecule type" value="Genomic_DNA"/>
</dbReference>
<sequence>MNGLALAIQRTRKRKEKKKEQGDASITAERGTTLEDTITLALIQKASGPGSQSLKPILALLLWKRFGGVGHRLLPLPSHTTKWALEPFAWGEKLVVHRRTSNYDRHPQKLSGQHTIEGQ</sequence>
<evidence type="ECO:0000313" key="3">
    <source>
        <dbReference type="Proteomes" id="UP001519460"/>
    </source>
</evidence>
<gene>
    <name evidence="2" type="ORF">BaRGS_00023761</name>
    <name evidence="1" type="ORF">BaRGS_00036671</name>
</gene>
<reference evidence="1 3" key="2">
    <citation type="journal article" date="2023" name="Sci. Data">
        <title>Genome assembly of the Korean intertidal mud-creeper Batillaria attramentaria.</title>
        <authorList>
            <person name="Patra A.K."/>
            <person name="Ho P.T."/>
            <person name="Jun S."/>
            <person name="Lee S.J."/>
            <person name="Kim Y."/>
            <person name="Won Y.J."/>
        </authorList>
    </citation>
    <scope>NUCLEOTIDE SEQUENCE [LARGE SCALE GENOMIC DNA]</scope>
    <source>
        <strain evidence="1">Wonlab-2016</strain>
    </source>
</reference>
<name>A0ABD0JBB4_9CAEN</name>